<proteinExistence type="predicted"/>
<dbReference type="Proteomes" id="UP001057402">
    <property type="component" value="Chromosome 4"/>
</dbReference>
<protein>
    <submittedName>
        <fullName evidence="1">Uncharacterized protein</fullName>
    </submittedName>
</protein>
<dbReference type="EMBL" id="CM042883">
    <property type="protein sequence ID" value="KAI4373999.1"/>
    <property type="molecule type" value="Genomic_DNA"/>
</dbReference>
<evidence type="ECO:0000313" key="2">
    <source>
        <dbReference type="Proteomes" id="UP001057402"/>
    </source>
</evidence>
<gene>
    <name evidence="1" type="ORF">MLD38_012049</name>
</gene>
<accession>A0ACB9R8M6</accession>
<sequence>MIASGLILDCDITQNLENFKQEPHKMVTVGEYRLPEPKPNTLMYFNFPRNVQTNRVVFGLLGDVTAFNDGPQ</sequence>
<comment type="caution">
    <text evidence="1">The sequence shown here is derived from an EMBL/GenBank/DDBJ whole genome shotgun (WGS) entry which is preliminary data.</text>
</comment>
<keyword evidence="2" id="KW-1185">Reference proteome</keyword>
<name>A0ACB9R8M6_9MYRT</name>
<evidence type="ECO:0000313" key="1">
    <source>
        <dbReference type="EMBL" id="KAI4373999.1"/>
    </source>
</evidence>
<reference evidence="2" key="1">
    <citation type="journal article" date="2023" name="Front. Plant Sci.">
        <title>Chromosomal-level genome assembly of Melastoma candidum provides insights into trichome evolution.</title>
        <authorList>
            <person name="Zhong Y."/>
            <person name="Wu W."/>
            <person name="Sun C."/>
            <person name="Zou P."/>
            <person name="Liu Y."/>
            <person name="Dai S."/>
            <person name="Zhou R."/>
        </authorList>
    </citation>
    <scope>NUCLEOTIDE SEQUENCE [LARGE SCALE GENOMIC DNA]</scope>
</reference>
<organism evidence="1 2">
    <name type="scientific">Melastoma candidum</name>
    <dbReference type="NCBI Taxonomy" id="119954"/>
    <lineage>
        <taxon>Eukaryota</taxon>
        <taxon>Viridiplantae</taxon>
        <taxon>Streptophyta</taxon>
        <taxon>Embryophyta</taxon>
        <taxon>Tracheophyta</taxon>
        <taxon>Spermatophyta</taxon>
        <taxon>Magnoliopsida</taxon>
        <taxon>eudicotyledons</taxon>
        <taxon>Gunneridae</taxon>
        <taxon>Pentapetalae</taxon>
        <taxon>rosids</taxon>
        <taxon>malvids</taxon>
        <taxon>Myrtales</taxon>
        <taxon>Melastomataceae</taxon>
        <taxon>Melastomatoideae</taxon>
        <taxon>Melastomateae</taxon>
        <taxon>Melastoma</taxon>
    </lineage>
</organism>